<evidence type="ECO:0000313" key="1">
    <source>
        <dbReference type="EMBL" id="KAI4581169.1"/>
    </source>
</evidence>
<name>A0ACB9UUY0_9CETA</name>
<organism evidence="1 2">
    <name type="scientific">Ovis ammon polii x Ovis aries</name>
    <dbReference type="NCBI Taxonomy" id="2918886"/>
    <lineage>
        <taxon>Eukaryota</taxon>
        <taxon>Metazoa</taxon>
        <taxon>Chordata</taxon>
        <taxon>Craniata</taxon>
        <taxon>Vertebrata</taxon>
        <taxon>Euteleostomi</taxon>
        <taxon>Mammalia</taxon>
        <taxon>Eutheria</taxon>
        <taxon>Laurasiatheria</taxon>
        <taxon>Artiodactyla</taxon>
        <taxon>Ruminantia</taxon>
        <taxon>Pecora</taxon>
        <taxon>Bovidae</taxon>
        <taxon>Caprinae</taxon>
        <taxon>Ovis</taxon>
    </lineage>
</organism>
<accession>A0ACB9UUY0</accession>
<protein>
    <submittedName>
        <fullName evidence="1">Uncharacterized protein</fullName>
    </submittedName>
</protein>
<proteinExistence type="predicted"/>
<evidence type="ECO:0000313" key="2">
    <source>
        <dbReference type="Proteomes" id="UP001057279"/>
    </source>
</evidence>
<sequence length="187" mass="20666">MAAAAAAATRRSPARLRRGGRVPGREQQQQQQENSGAILASLLQVRTVDQFPGRKYVDFSPPFLQLFTKDCHVVLLSPEVCGRVNTTGGFSRLESCVTIHVRWDRNLTSEDRSSNRLSNRFHPSFVVMPCCPGGALPGAAVMLRLPCRKGFFSSGSEQRLLFTAVHRLRVAEASVVADHRLWAHGLQ</sequence>
<keyword evidence="2" id="KW-1185">Reference proteome</keyword>
<gene>
    <name evidence="1" type="ORF">MJG53_010711</name>
</gene>
<comment type="caution">
    <text evidence="1">The sequence shown here is derived from an EMBL/GenBank/DDBJ whole genome shotgun (WGS) entry which is preliminary data.</text>
</comment>
<dbReference type="EMBL" id="CM043036">
    <property type="protein sequence ID" value="KAI4581169.1"/>
    <property type="molecule type" value="Genomic_DNA"/>
</dbReference>
<reference evidence="1" key="1">
    <citation type="submission" date="2022-03" db="EMBL/GenBank/DDBJ databases">
        <title>Genomic analyses of argali, domestic sheep and their hybrids provide insights into chromosomal evolution, heterosis and genetic basis of agronomic traits.</title>
        <authorList>
            <person name="Li M."/>
        </authorList>
    </citation>
    <scope>NUCLEOTIDE SEQUENCE</scope>
    <source>
        <strain evidence="1">F1 hybrid</strain>
    </source>
</reference>
<dbReference type="Proteomes" id="UP001057279">
    <property type="component" value="Linkage Group LG11"/>
</dbReference>